<comment type="catalytic activity">
    <reaction evidence="4">
        <text>biotin + L-lysyl-[protein] + ATP = N(6)-biotinyl-L-lysyl-[protein] + AMP + diphosphate + H(+)</text>
        <dbReference type="Rhea" id="RHEA:11756"/>
        <dbReference type="Rhea" id="RHEA-COMP:9752"/>
        <dbReference type="Rhea" id="RHEA-COMP:10505"/>
        <dbReference type="ChEBI" id="CHEBI:15378"/>
        <dbReference type="ChEBI" id="CHEBI:29969"/>
        <dbReference type="ChEBI" id="CHEBI:30616"/>
        <dbReference type="ChEBI" id="CHEBI:33019"/>
        <dbReference type="ChEBI" id="CHEBI:57586"/>
        <dbReference type="ChEBI" id="CHEBI:83144"/>
        <dbReference type="ChEBI" id="CHEBI:456215"/>
        <dbReference type="EC" id="6.3.4.15"/>
    </reaction>
</comment>
<feature type="domain" description="BPL/LPL catalytic" evidence="5">
    <location>
        <begin position="22"/>
        <end position="213"/>
    </location>
</feature>
<evidence type="ECO:0000313" key="7">
    <source>
        <dbReference type="Proteomes" id="UP000005801"/>
    </source>
</evidence>
<dbReference type="eggNOG" id="COG0340">
    <property type="taxonomic scope" value="Bacteria"/>
</dbReference>
<dbReference type="AlphaFoldDB" id="A6G2Q1"/>
<dbReference type="STRING" id="391625.PPSIR1_31668"/>
<evidence type="ECO:0000256" key="2">
    <source>
        <dbReference type="ARBA" id="ARBA00023267"/>
    </source>
</evidence>
<keyword evidence="7" id="KW-1185">Reference proteome</keyword>
<dbReference type="OrthoDB" id="9807064at2"/>
<dbReference type="Proteomes" id="UP000005801">
    <property type="component" value="Unassembled WGS sequence"/>
</dbReference>
<dbReference type="NCBIfam" id="TIGR00121">
    <property type="entry name" value="birA_ligase"/>
    <property type="match status" value="1"/>
</dbReference>
<dbReference type="PANTHER" id="PTHR12835:SF5">
    <property type="entry name" value="BIOTIN--PROTEIN LIGASE"/>
    <property type="match status" value="1"/>
</dbReference>
<evidence type="ECO:0000313" key="6">
    <source>
        <dbReference type="EMBL" id="EDM79751.1"/>
    </source>
</evidence>
<dbReference type="InterPro" id="IPR045864">
    <property type="entry name" value="aa-tRNA-synth_II/BPL/LPL"/>
</dbReference>
<accession>A6G2Q1</accession>
<evidence type="ECO:0000256" key="3">
    <source>
        <dbReference type="ARBA" id="ARBA00024227"/>
    </source>
</evidence>
<dbReference type="EMBL" id="ABCS01000016">
    <property type="protein sequence ID" value="EDM79751.1"/>
    <property type="molecule type" value="Genomic_DNA"/>
</dbReference>
<dbReference type="Gene3D" id="3.30.930.10">
    <property type="entry name" value="Bira Bifunctional Protein, Domain 2"/>
    <property type="match status" value="1"/>
</dbReference>
<proteinExistence type="predicted"/>
<dbReference type="PANTHER" id="PTHR12835">
    <property type="entry name" value="BIOTIN PROTEIN LIGASE"/>
    <property type="match status" value="1"/>
</dbReference>
<dbReference type="InterPro" id="IPR004408">
    <property type="entry name" value="Biotin_CoA_COase_ligase"/>
</dbReference>
<dbReference type="GO" id="GO:0004077">
    <property type="term" value="F:biotin--[biotin carboxyl-carrier protein] ligase activity"/>
    <property type="evidence" value="ECO:0007669"/>
    <property type="project" value="UniProtKB-EC"/>
</dbReference>
<reference evidence="6 7" key="1">
    <citation type="submission" date="2007-06" db="EMBL/GenBank/DDBJ databases">
        <authorList>
            <person name="Shimkets L."/>
            <person name="Ferriera S."/>
            <person name="Johnson J."/>
            <person name="Kravitz S."/>
            <person name="Beeson K."/>
            <person name="Sutton G."/>
            <person name="Rogers Y.-H."/>
            <person name="Friedman R."/>
            <person name="Frazier M."/>
            <person name="Venter J.C."/>
        </authorList>
    </citation>
    <scope>NUCLEOTIDE SEQUENCE [LARGE SCALE GENOMIC DNA]</scope>
    <source>
        <strain evidence="6 7">SIR-1</strain>
    </source>
</reference>
<dbReference type="Gene3D" id="2.30.30.100">
    <property type="match status" value="1"/>
</dbReference>
<evidence type="ECO:0000256" key="4">
    <source>
        <dbReference type="ARBA" id="ARBA00047846"/>
    </source>
</evidence>
<dbReference type="CDD" id="cd16442">
    <property type="entry name" value="BPL"/>
    <property type="match status" value="1"/>
</dbReference>
<dbReference type="InterPro" id="IPR003142">
    <property type="entry name" value="BPL_C"/>
</dbReference>
<evidence type="ECO:0000259" key="5">
    <source>
        <dbReference type="PROSITE" id="PS51733"/>
    </source>
</evidence>
<evidence type="ECO:0000256" key="1">
    <source>
        <dbReference type="ARBA" id="ARBA00022598"/>
    </source>
</evidence>
<dbReference type="SUPFAM" id="SSF55681">
    <property type="entry name" value="Class II aaRS and biotin synthetases"/>
    <property type="match status" value="1"/>
</dbReference>
<comment type="caution">
    <text evidence="6">The sequence shown here is derived from an EMBL/GenBank/DDBJ whole genome shotgun (WGS) entry which is preliminary data.</text>
</comment>
<dbReference type="GO" id="GO:0005737">
    <property type="term" value="C:cytoplasm"/>
    <property type="evidence" value="ECO:0007669"/>
    <property type="project" value="TreeGrafter"/>
</dbReference>
<keyword evidence="2" id="KW-0092">Biotin</keyword>
<dbReference type="Pfam" id="PF03099">
    <property type="entry name" value="BPL_LplA_LipB"/>
    <property type="match status" value="1"/>
</dbReference>
<dbReference type="EC" id="6.3.4.15" evidence="3"/>
<sequence length="292" mass="30588">MSSADFPTALAAALTTRRFGRVHEHAASLESTNDRALAWLGGSGESPAPDGALVTADRQTAGRGRLGRAWSSAPAGDIYASVVVRPGATRTAAGQSFGALALAVGVGLREGVGAALRGCGRPELAERLSLKWPNDLLLDGRKLAGILCESRWRGRSVDVVVGFGVNVGRERFEGPLADTATSLRLALGAAPPARAELLAATLAALEDSLDAFFDRGFPALRPRYEPHCVVLGRRVEVETPGRGRVSALALSLDPDGALRVREDDGRELRVESADVWLSPDHAMPAPCGSPSD</sequence>
<dbReference type="PROSITE" id="PS51733">
    <property type="entry name" value="BPL_LPL_CATALYTIC"/>
    <property type="match status" value="1"/>
</dbReference>
<dbReference type="Pfam" id="PF02237">
    <property type="entry name" value="BPL_C"/>
    <property type="match status" value="1"/>
</dbReference>
<keyword evidence="1" id="KW-0436">Ligase</keyword>
<name>A6G2Q1_9BACT</name>
<organism evidence="6 7">
    <name type="scientific">Plesiocystis pacifica SIR-1</name>
    <dbReference type="NCBI Taxonomy" id="391625"/>
    <lineage>
        <taxon>Bacteria</taxon>
        <taxon>Pseudomonadati</taxon>
        <taxon>Myxococcota</taxon>
        <taxon>Polyangia</taxon>
        <taxon>Nannocystales</taxon>
        <taxon>Nannocystaceae</taxon>
        <taxon>Plesiocystis</taxon>
    </lineage>
</organism>
<protein>
    <recommendedName>
        <fullName evidence="3">biotin--[biotin carboxyl-carrier protein] ligase</fullName>
        <ecNumber evidence="3">6.3.4.15</ecNumber>
    </recommendedName>
</protein>
<gene>
    <name evidence="6" type="ORF">PPSIR1_31668</name>
</gene>
<dbReference type="InterPro" id="IPR004143">
    <property type="entry name" value="BPL_LPL_catalytic"/>
</dbReference>
<dbReference type="RefSeq" id="WP_006971000.1">
    <property type="nucleotide sequence ID" value="NZ_ABCS01000016.1"/>
</dbReference>